<gene>
    <name evidence="2" type="ORF">F8566_11420</name>
</gene>
<reference evidence="2 3" key="1">
    <citation type="submission" date="2019-09" db="EMBL/GenBank/DDBJ databases">
        <title>Actinomadura physcomitrii sp. nov., a novel actinomycete isolated from moss [Physcomitrium sphaericum (Ludw) Fuernr].</title>
        <authorList>
            <person name="Zhuang X."/>
            <person name="Liu C."/>
        </authorList>
    </citation>
    <scope>NUCLEOTIDE SEQUENCE [LARGE SCALE GENOMIC DNA]</scope>
    <source>
        <strain evidence="2 3">HMC1</strain>
    </source>
</reference>
<keyword evidence="3" id="KW-1185">Reference proteome</keyword>
<dbReference type="AlphaFoldDB" id="A0A6H9Z5X6"/>
<proteinExistence type="predicted"/>
<name>A0A6H9Z5X6_9ACTN</name>
<dbReference type="Pfam" id="PF09346">
    <property type="entry name" value="SMI1_KNR4"/>
    <property type="match status" value="1"/>
</dbReference>
<dbReference type="RefSeq" id="WP_151560120.1">
    <property type="nucleotide sequence ID" value="NZ_WBMT01000004.1"/>
</dbReference>
<dbReference type="InterPro" id="IPR018958">
    <property type="entry name" value="Knr4/Smi1-like_dom"/>
</dbReference>
<dbReference type="EMBL" id="WBMT01000004">
    <property type="protein sequence ID" value="KAB2350372.1"/>
    <property type="molecule type" value="Genomic_DNA"/>
</dbReference>
<dbReference type="Proteomes" id="UP000468735">
    <property type="component" value="Unassembled WGS sequence"/>
</dbReference>
<dbReference type="SUPFAM" id="SSF160631">
    <property type="entry name" value="SMI1/KNR4-like"/>
    <property type="match status" value="1"/>
</dbReference>
<evidence type="ECO:0000259" key="1">
    <source>
        <dbReference type="SMART" id="SM00860"/>
    </source>
</evidence>
<evidence type="ECO:0000313" key="3">
    <source>
        <dbReference type="Proteomes" id="UP000468735"/>
    </source>
</evidence>
<accession>A0A6H9Z5X6</accession>
<comment type="caution">
    <text evidence="2">The sequence shown here is derived from an EMBL/GenBank/DDBJ whole genome shotgun (WGS) entry which is preliminary data.</text>
</comment>
<feature type="domain" description="Knr4/Smi1-like" evidence="1">
    <location>
        <begin position="31"/>
        <end position="166"/>
    </location>
</feature>
<dbReference type="Gene3D" id="3.40.1580.10">
    <property type="entry name" value="SMI1/KNR4-like"/>
    <property type="match status" value="1"/>
</dbReference>
<organism evidence="2 3">
    <name type="scientific">Actinomadura rudentiformis</name>
    <dbReference type="NCBI Taxonomy" id="359158"/>
    <lineage>
        <taxon>Bacteria</taxon>
        <taxon>Bacillati</taxon>
        <taxon>Actinomycetota</taxon>
        <taxon>Actinomycetes</taxon>
        <taxon>Streptosporangiales</taxon>
        <taxon>Thermomonosporaceae</taxon>
        <taxon>Actinomadura</taxon>
    </lineage>
</organism>
<evidence type="ECO:0000313" key="2">
    <source>
        <dbReference type="EMBL" id="KAB2350372.1"/>
    </source>
</evidence>
<sequence>MDAEPFNRAWGRFAGWLAERAPDDHAVLRPPASEEQIAAVEEAYGVVLHPDLKALLRLHDGTQSGSHPYGDFLPLGHRLSTVQRIVWTRDTLVSHYESSRPYFDAEEPVEAHADQWVPFAEPNDGGFAFVDHRPGPTYGQVYEFGMGSGAVEAKLWATSLTAFFEALATAVETGTPFQGYRPAFIEYVRVPAPGLDHLVGLRIFDWRIEPERPDRDPNYILHPVTGS</sequence>
<dbReference type="InterPro" id="IPR037883">
    <property type="entry name" value="Knr4/Smi1-like_sf"/>
</dbReference>
<dbReference type="SMART" id="SM00860">
    <property type="entry name" value="SMI1_KNR4"/>
    <property type="match status" value="1"/>
</dbReference>
<dbReference type="OrthoDB" id="3287229at2"/>
<protein>
    <submittedName>
        <fullName evidence="2">Cell wall assembly protein Knr4</fullName>
    </submittedName>
</protein>